<dbReference type="RefSeq" id="WP_131829142.1">
    <property type="nucleotide sequence ID" value="NZ_FUEZ01000004.1"/>
</dbReference>
<evidence type="ECO:0000313" key="3">
    <source>
        <dbReference type="EMBL" id="SPM41702.1"/>
    </source>
</evidence>
<accession>A0A2U3PD91</accession>
<evidence type="ECO:0000256" key="1">
    <source>
        <dbReference type="SAM" id="MobiDB-lite"/>
    </source>
</evidence>
<feature type="signal peptide" evidence="2">
    <location>
        <begin position="1"/>
        <end position="36"/>
    </location>
</feature>
<feature type="chain" id="PRO_5015645133" evidence="2">
    <location>
        <begin position="37"/>
        <end position="84"/>
    </location>
</feature>
<sequence>MNLRGASGVRSGVAKMTVAFVLAAVPAVGLSIPVHAAPSDVEPAAPPSSTSPQPPPPPPPGRQSSPDYGWNYGADGGGGGGGGG</sequence>
<dbReference type="Proteomes" id="UP000240424">
    <property type="component" value="Unassembled WGS sequence"/>
</dbReference>
<protein>
    <submittedName>
        <fullName evidence="3">Mycobacterium numidiamassiliense ORFan</fullName>
    </submittedName>
</protein>
<keyword evidence="2" id="KW-0732">Signal</keyword>
<name>A0A2U3PD91_9MYCO</name>
<evidence type="ECO:0000256" key="2">
    <source>
        <dbReference type="SAM" id="SignalP"/>
    </source>
</evidence>
<dbReference type="AlphaFoldDB" id="A0A2U3PD91"/>
<reference evidence="3 4" key="1">
    <citation type="submission" date="2017-01" db="EMBL/GenBank/DDBJ databases">
        <authorList>
            <consortium name="Urmite Genomes"/>
        </authorList>
    </citation>
    <scope>NUCLEOTIDE SEQUENCE [LARGE SCALE GENOMIC DNA]</scope>
    <source>
        <strain evidence="3 4">AB215</strain>
    </source>
</reference>
<dbReference type="EMBL" id="FUEZ01000004">
    <property type="protein sequence ID" value="SPM41702.1"/>
    <property type="molecule type" value="Genomic_DNA"/>
</dbReference>
<keyword evidence="4" id="KW-1185">Reference proteome</keyword>
<feature type="region of interest" description="Disordered" evidence="1">
    <location>
        <begin position="37"/>
        <end position="84"/>
    </location>
</feature>
<dbReference type="STRING" id="1841861.GCA_900157365_02234"/>
<feature type="compositionally biased region" description="Pro residues" evidence="1">
    <location>
        <begin position="52"/>
        <end position="61"/>
    </location>
</feature>
<organism evidence="3 4">
    <name type="scientific">Mycobacterium numidiamassiliense</name>
    <dbReference type="NCBI Taxonomy" id="1841861"/>
    <lineage>
        <taxon>Bacteria</taxon>
        <taxon>Bacillati</taxon>
        <taxon>Actinomycetota</taxon>
        <taxon>Actinomycetes</taxon>
        <taxon>Mycobacteriales</taxon>
        <taxon>Mycobacteriaceae</taxon>
        <taxon>Mycobacterium</taxon>
    </lineage>
</organism>
<gene>
    <name evidence="3" type="ORF">MNAB215_3914</name>
</gene>
<feature type="compositionally biased region" description="Gly residues" evidence="1">
    <location>
        <begin position="74"/>
        <end position="84"/>
    </location>
</feature>
<evidence type="ECO:0000313" key="4">
    <source>
        <dbReference type="Proteomes" id="UP000240424"/>
    </source>
</evidence>
<proteinExistence type="predicted"/>